<dbReference type="EMBL" id="JASPKZ010000001">
    <property type="protein sequence ID" value="KAJ9601829.1"/>
    <property type="molecule type" value="Genomic_DNA"/>
</dbReference>
<evidence type="ECO:0000313" key="1">
    <source>
        <dbReference type="EMBL" id="KAJ9601829.1"/>
    </source>
</evidence>
<proteinExistence type="predicted"/>
<gene>
    <name evidence="1" type="ORF">L9F63_000011</name>
</gene>
<comment type="caution">
    <text evidence="1">The sequence shown here is derived from an EMBL/GenBank/DDBJ whole genome shotgun (WGS) entry which is preliminary data.</text>
</comment>
<organism evidence="1 2">
    <name type="scientific">Diploptera punctata</name>
    <name type="common">Pacific beetle cockroach</name>
    <dbReference type="NCBI Taxonomy" id="6984"/>
    <lineage>
        <taxon>Eukaryota</taxon>
        <taxon>Metazoa</taxon>
        <taxon>Ecdysozoa</taxon>
        <taxon>Arthropoda</taxon>
        <taxon>Hexapoda</taxon>
        <taxon>Insecta</taxon>
        <taxon>Pterygota</taxon>
        <taxon>Neoptera</taxon>
        <taxon>Polyneoptera</taxon>
        <taxon>Dictyoptera</taxon>
        <taxon>Blattodea</taxon>
        <taxon>Blaberoidea</taxon>
        <taxon>Blaberidae</taxon>
        <taxon>Diplopterinae</taxon>
        <taxon>Diploptera</taxon>
    </lineage>
</organism>
<dbReference type="AlphaFoldDB" id="A0AAD8ETS3"/>
<protein>
    <submittedName>
        <fullName evidence="1">Uncharacterized protein</fullName>
    </submittedName>
</protein>
<keyword evidence="2" id="KW-1185">Reference proteome</keyword>
<feature type="non-terminal residue" evidence="1">
    <location>
        <position position="1"/>
    </location>
</feature>
<reference evidence="1" key="1">
    <citation type="journal article" date="2023" name="IScience">
        <title>Live-bearing cockroach genome reveals convergent evolutionary mechanisms linked to viviparity in insects and beyond.</title>
        <authorList>
            <person name="Fouks B."/>
            <person name="Harrison M.C."/>
            <person name="Mikhailova A.A."/>
            <person name="Marchal E."/>
            <person name="English S."/>
            <person name="Carruthers M."/>
            <person name="Jennings E.C."/>
            <person name="Chiamaka E.L."/>
            <person name="Frigard R.A."/>
            <person name="Pippel M."/>
            <person name="Attardo G.M."/>
            <person name="Benoit J.B."/>
            <person name="Bornberg-Bauer E."/>
            <person name="Tobe S.S."/>
        </authorList>
    </citation>
    <scope>NUCLEOTIDE SEQUENCE</scope>
    <source>
        <strain evidence="1">Stay&amp;Tobe</strain>
    </source>
</reference>
<reference evidence="1" key="2">
    <citation type="submission" date="2023-05" db="EMBL/GenBank/DDBJ databases">
        <authorList>
            <person name="Fouks B."/>
        </authorList>
    </citation>
    <scope>NUCLEOTIDE SEQUENCE</scope>
    <source>
        <strain evidence="1">Stay&amp;Tobe</strain>
        <tissue evidence="1">Testes</tissue>
    </source>
</reference>
<name>A0AAD8ETS3_DIPPU</name>
<feature type="non-terminal residue" evidence="1">
    <location>
        <position position="57"/>
    </location>
</feature>
<sequence>YPMLHDLFSHVVCTSKLASEVYLIYHEMSPGLSALHDGRLNSQNIDIDDMKDELHKG</sequence>
<accession>A0AAD8ETS3</accession>
<dbReference type="Proteomes" id="UP001233999">
    <property type="component" value="Unassembled WGS sequence"/>
</dbReference>
<evidence type="ECO:0000313" key="2">
    <source>
        <dbReference type="Proteomes" id="UP001233999"/>
    </source>
</evidence>